<dbReference type="KEGG" id="psel:GM415_06895"/>
<dbReference type="Pfam" id="PF00117">
    <property type="entry name" value="GATase"/>
    <property type="match status" value="1"/>
</dbReference>
<keyword evidence="2" id="KW-0808">Transferase</keyword>
<name>A0A6I6JCQ2_9BACT</name>
<dbReference type="GO" id="GO:0005829">
    <property type="term" value="C:cytosol"/>
    <property type="evidence" value="ECO:0007669"/>
    <property type="project" value="TreeGrafter"/>
</dbReference>
<reference evidence="2 3" key="1">
    <citation type="submission" date="2019-11" db="EMBL/GenBank/DDBJ databases">
        <authorList>
            <person name="Zheng R.K."/>
            <person name="Sun C.M."/>
        </authorList>
    </citation>
    <scope>NUCLEOTIDE SEQUENCE [LARGE SCALE GENOMIC DNA]</scope>
    <source>
        <strain evidence="2 3">SRB007</strain>
    </source>
</reference>
<keyword evidence="3" id="KW-1185">Reference proteome</keyword>
<dbReference type="Proteomes" id="UP000428328">
    <property type="component" value="Chromosome"/>
</dbReference>
<dbReference type="CDD" id="cd01741">
    <property type="entry name" value="GATase1_1"/>
    <property type="match status" value="1"/>
</dbReference>
<dbReference type="GO" id="GO:0016740">
    <property type="term" value="F:transferase activity"/>
    <property type="evidence" value="ECO:0007669"/>
    <property type="project" value="UniProtKB-KW"/>
</dbReference>
<evidence type="ECO:0000313" key="3">
    <source>
        <dbReference type="Proteomes" id="UP000428328"/>
    </source>
</evidence>
<proteinExistence type="predicted"/>
<dbReference type="NCBIfam" id="NF006562">
    <property type="entry name" value="PRK09065.1"/>
    <property type="match status" value="1"/>
</dbReference>
<feature type="domain" description="Glutamine amidotransferase" evidence="1">
    <location>
        <begin position="79"/>
        <end position="199"/>
    </location>
</feature>
<dbReference type="InterPro" id="IPR044992">
    <property type="entry name" value="ChyE-like"/>
</dbReference>
<sequence length="243" mass="26333">MKPFLIIRTGGTFPDVASKLGDFENWVARAMGLEHGQWITVNVQGGEALPSPGEFAGCAVTGSHDMVTDEALPWIETTAAWLRDAVRDGLPVFGICFGHQLLARALGGEAGFHPSGPEIGTMDIRCSPEATDDPLFTDLPGTFPGHTTHYQCALRLPPGSTLLAASDHEPHQAFRTGKHAWGVQFHPEFGAEAMRTYITRQADAIEERGGQTTTLLSEVKETPESTSLMRRFVQYCLGELAQA</sequence>
<dbReference type="PROSITE" id="PS51273">
    <property type="entry name" value="GATASE_TYPE_1"/>
    <property type="match status" value="1"/>
</dbReference>
<organism evidence="2 3">
    <name type="scientific">Pseudodesulfovibrio cashew</name>
    <dbReference type="NCBI Taxonomy" id="2678688"/>
    <lineage>
        <taxon>Bacteria</taxon>
        <taxon>Pseudomonadati</taxon>
        <taxon>Thermodesulfobacteriota</taxon>
        <taxon>Desulfovibrionia</taxon>
        <taxon>Desulfovibrionales</taxon>
        <taxon>Desulfovibrionaceae</taxon>
    </lineage>
</organism>
<accession>A0A6I6JCQ2</accession>
<dbReference type="PANTHER" id="PTHR42695">
    <property type="entry name" value="GLUTAMINE AMIDOTRANSFERASE YLR126C-RELATED"/>
    <property type="match status" value="1"/>
</dbReference>
<dbReference type="InterPro" id="IPR017926">
    <property type="entry name" value="GATASE"/>
</dbReference>
<evidence type="ECO:0000313" key="2">
    <source>
        <dbReference type="EMBL" id="QGY39861.1"/>
    </source>
</evidence>
<keyword evidence="2" id="KW-0315">Glutamine amidotransferase</keyword>
<dbReference type="Gene3D" id="3.40.50.880">
    <property type="match status" value="1"/>
</dbReference>
<dbReference type="RefSeq" id="WP_158947086.1">
    <property type="nucleotide sequence ID" value="NZ_CP046400.1"/>
</dbReference>
<dbReference type="PANTHER" id="PTHR42695:SF5">
    <property type="entry name" value="GLUTAMINE AMIDOTRANSFERASE YLR126C-RELATED"/>
    <property type="match status" value="1"/>
</dbReference>
<dbReference type="EMBL" id="CP046400">
    <property type="protein sequence ID" value="QGY39861.1"/>
    <property type="molecule type" value="Genomic_DNA"/>
</dbReference>
<dbReference type="AlphaFoldDB" id="A0A6I6JCQ2"/>
<gene>
    <name evidence="2" type="ORF">GM415_06895</name>
</gene>
<protein>
    <submittedName>
        <fullName evidence="2">Glutamine amidotransferase</fullName>
    </submittedName>
</protein>
<evidence type="ECO:0000259" key="1">
    <source>
        <dbReference type="Pfam" id="PF00117"/>
    </source>
</evidence>
<dbReference type="InterPro" id="IPR029062">
    <property type="entry name" value="Class_I_gatase-like"/>
</dbReference>
<dbReference type="SUPFAM" id="SSF52317">
    <property type="entry name" value="Class I glutamine amidotransferase-like"/>
    <property type="match status" value="1"/>
</dbReference>